<evidence type="ECO:0000256" key="4">
    <source>
        <dbReference type="ARBA" id="ARBA00022833"/>
    </source>
</evidence>
<keyword evidence="5" id="KW-0812">Transmembrane</keyword>
<dbReference type="RefSeq" id="WP_238840626.1">
    <property type="nucleotide sequence ID" value="NZ_BLIV01000001.1"/>
</dbReference>
<organism evidence="6 7">
    <name type="scientific">Roseobacter cerasinus</name>
    <dbReference type="NCBI Taxonomy" id="2602289"/>
    <lineage>
        <taxon>Bacteria</taxon>
        <taxon>Pseudomonadati</taxon>
        <taxon>Pseudomonadota</taxon>
        <taxon>Alphaproteobacteria</taxon>
        <taxon>Rhodobacterales</taxon>
        <taxon>Roseobacteraceae</taxon>
        <taxon>Roseobacter</taxon>
    </lineage>
</organism>
<feature type="transmembrane region" description="Helical" evidence="5">
    <location>
        <begin position="215"/>
        <end position="235"/>
    </location>
</feature>
<evidence type="ECO:0000256" key="5">
    <source>
        <dbReference type="SAM" id="Phobius"/>
    </source>
</evidence>
<keyword evidence="5" id="KW-1133">Transmembrane helix</keyword>
<dbReference type="AlphaFoldDB" id="A0A640VNZ6"/>
<dbReference type="PANTHER" id="PTHR11040:SF211">
    <property type="entry name" value="ZINC TRANSPORTER ZIP11"/>
    <property type="match status" value="1"/>
</dbReference>
<evidence type="ECO:0000256" key="3">
    <source>
        <dbReference type="ARBA" id="ARBA00022475"/>
    </source>
</evidence>
<dbReference type="GO" id="GO:0005886">
    <property type="term" value="C:plasma membrane"/>
    <property type="evidence" value="ECO:0007669"/>
    <property type="project" value="UniProtKB-SubCell"/>
</dbReference>
<evidence type="ECO:0000256" key="1">
    <source>
        <dbReference type="ARBA" id="ARBA00004651"/>
    </source>
</evidence>
<feature type="transmembrane region" description="Helical" evidence="5">
    <location>
        <begin position="6"/>
        <end position="29"/>
    </location>
</feature>
<evidence type="ECO:0000313" key="7">
    <source>
        <dbReference type="Proteomes" id="UP000436522"/>
    </source>
</evidence>
<protein>
    <submittedName>
        <fullName evidence="6">Divalent cation transporter</fullName>
    </submittedName>
</protein>
<accession>A0A640VNZ6</accession>
<keyword evidence="4" id="KW-0862">Zinc</keyword>
<keyword evidence="3" id="KW-1003">Cell membrane</keyword>
<feature type="transmembrane region" description="Helical" evidence="5">
    <location>
        <begin position="41"/>
        <end position="63"/>
    </location>
</feature>
<dbReference type="GO" id="GO:0005385">
    <property type="term" value="F:zinc ion transmembrane transporter activity"/>
    <property type="evidence" value="ECO:0007669"/>
    <property type="project" value="TreeGrafter"/>
</dbReference>
<feature type="transmembrane region" description="Helical" evidence="5">
    <location>
        <begin position="186"/>
        <end position="203"/>
    </location>
</feature>
<feature type="transmembrane region" description="Helical" evidence="5">
    <location>
        <begin position="75"/>
        <end position="93"/>
    </location>
</feature>
<comment type="similarity">
    <text evidence="2">Belongs to the ZIP transporter (TC 2.A.5) family.</text>
</comment>
<dbReference type="Proteomes" id="UP000436522">
    <property type="component" value="Unassembled WGS sequence"/>
</dbReference>
<proteinExistence type="inferred from homology"/>
<comment type="caution">
    <text evidence="6">The sequence shown here is derived from an EMBL/GenBank/DDBJ whole genome shotgun (WGS) entry which is preliminary data.</text>
</comment>
<keyword evidence="5" id="KW-0472">Membrane</keyword>
<sequence>MEIAPHWAAIGLATLAGLSIPVGASLAIWRVNLLPDWLRSELRHAVIAFGAGALLAAVALVLLPEGSDRLAPGPALLWFCAGGVGFAVIDQVIAARGGQIAQFLAMMMDYLPEAMALGALVTGDLPTAVLVAALIALQNLPEGFNAMREMRQDDQAAPLWLFYLMVPLGPLAAAIGLALPAAYDPVIGAVMMLASGGIIYLMFQDIAPQVPLDNSMLPPLGAILGFGFGLAGHLLI</sequence>
<comment type="subcellular location">
    <subcellularLocation>
        <location evidence="1">Cell membrane</location>
        <topology evidence="1">Multi-pass membrane protein</topology>
    </subcellularLocation>
</comment>
<dbReference type="EMBL" id="BLIV01000001">
    <property type="protein sequence ID" value="GFE48811.1"/>
    <property type="molecule type" value="Genomic_DNA"/>
</dbReference>
<name>A0A640VNZ6_9RHOB</name>
<keyword evidence="7" id="KW-1185">Reference proteome</keyword>
<feature type="transmembrane region" description="Helical" evidence="5">
    <location>
        <begin position="114"/>
        <end position="137"/>
    </location>
</feature>
<feature type="transmembrane region" description="Helical" evidence="5">
    <location>
        <begin position="157"/>
        <end position="179"/>
    </location>
</feature>
<dbReference type="PANTHER" id="PTHR11040">
    <property type="entry name" value="ZINC/IRON TRANSPORTER"/>
    <property type="match status" value="1"/>
</dbReference>
<evidence type="ECO:0000256" key="2">
    <source>
        <dbReference type="ARBA" id="ARBA00006939"/>
    </source>
</evidence>
<evidence type="ECO:0000313" key="6">
    <source>
        <dbReference type="EMBL" id="GFE48811.1"/>
    </source>
</evidence>
<gene>
    <name evidence="6" type="primary">gufA</name>
    <name evidence="6" type="ORF">So717_05640</name>
</gene>
<reference evidence="6 7" key="1">
    <citation type="submission" date="2019-12" db="EMBL/GenBank/DDBJ databases">
        <title>Roseobacter cerasinus sp. nov., isolated from seawater around aquaculture.</title>
        <authorList>
            <person name="Muramatsu S."/>
            <person name="Takabe Y."/>
            <person name="Mori K."/>
            <person name="Takaichi S."/>
            <person name="Hanada S."/>
        </authorList>
    </citation>
    <scope>NUCLEOTIDE SEQUENCE [LARGE SCALE GENOMIC DNA]</scope>
    <source>
        <strain evidence="6 7">AI77</strain>
    </source>
</reference>